<evidence type="ECO:0000313" key="2">
    <source>
        <dbReference type="EMBL" id="UKK00738.2"/>
    </source>
</evidence>
<sequence length="1149" mass="129693">MSKEEDELDRGVLQLIYSDLELLELSINDLAIALGGKLSPVDKEFFKKLKSGRLANCFNRSVRNERNYRFYKLFKGLDLQVDSFIRIVKLHFDRGVAFLEKYGRSGLSTKLFCLCYVDVVFDLYDGVLKQMTTFSLHDCVYLYKFFIKFDNSLLSYRIKHVYIRDEIYDLILNSLWFALKDAWWLYLDTSDLRTLFPFIAHMKVEGQYQATIHDLNHVLHNIHFVTLISQDISFQSETQTIVNSPANNEDIDSLNERFEAEKGKYDNLKESDLNIKYMRSLDGLGGLGEGEAKNGVTEFEDNISMVSENQNRNSQNQDMRGVVNADLFGVHEFGKNLRELERTLESLELIGEVKWSQVVYISLVGFIYIVLFESYLNAVYESLKVGMEPKKYVEFLVMRLQDLIQVHTLMVDVDVNYTAWAHDKLGALSDAELMKCFNTYSDSLFFEEGYRDNQLFSYRGDSIKSDVKWKLGNDSRGVTMYLLAPALERLQKIQYNVVLRIASECARPVLKLIEEIYFVSESKLYYDILYNTDEFLIGPKGPLSQNCKGLPLAFKRAVFVETFFIIVKRYANKVRESATDVCEAIFFDSMSIWDSVIDYFDFPLNPEVAEEECVKLVAGVLEQIKFTPKLDLSDLDAFKRSFRKNFFTTPKDAQSMLSQYAYNCLYHVGFIRVGGRNSANDRCKGRAFGDKSDLPIGTFDGANNTANHTLNLTMDNTGYKSYEANYGSSTSTANQASGSTRPGNPNDATNTSTTFAANTGNVYLGSNGAASREYTSQANSGSNVNNAIGGENANGSVTASTTPNPNLTIGGLRLPLDGVNSGHSGGSDDYGVPKGPYGISGLCSTGKYGYDEVVGRGGYLDRYVVWLDGCRKKNMLIFGNVILFFRQNSLLQPAGFITFNSIYSIRAPNSLAQVHPSIQLLEDNSENDSFSCGTSKSSESSSNSASKEYSSPKKNRTSALSRTSNSVPLDRSNSGPAFEGVNVPAKADLGIVKRRKSPMSGKTREYCSTEAATSGNTGSPFRIRIDNKVLHLRNISKNSMENISIMKPYLRPDNLVSKLLRGKATSIARYSTISSRLSSLFEHMYVWGWQIRLELFDSCILDDGNLFNLDIEFTSPEYRRYWEQQIRDKANAKAQFISWPYHSFFFDSI</sequence>
<feature type="region of interest" description="Disordered" evidence="1">
    <location>
        <begin position="774"/>
        <end position="804"/>
    </location>
</feature>
<dbReference type="AlphaFoldDB" id="A0A976MA35"/>
<feature type="compositionally biased region" description="Low complexity" evidence="1">
    <location>
        <begin position="929"/>
        <end position="949"/>
    </location>
</feature>
<feature type="region of interest" description="Disordered" evidence="1">
    <location>
        <begin position="925"/>
        <end position="980"/>
    </location>
</feature>
<dbReference type="Proteomes" id="UP000244811">
    <property type="component" value="Chromosome 1"/>
</dbReference>
<gene>
    <name evidence="2" type="ORF">MACK_000812</name>
</gene>
<proteinExistence type="predicted"/>
<evidence type="ECO:0000256" key="1">
    <source>
        <dbReference type="SAM" id="MobiDB-lite"/>
    </source>
</evidence>
<organism evidence="2 3">
    <name type="scientific">Theileria orientalis</name>
    <dbReference type="NCBI Taxonomy" id="68886"/>
    <lineage>
        <taxon>Eukaryota</taxon>
        <taxon>Sar</taxon>
        <taxon>Alveolata</taxon>
        <taxon>Apicomplexa</taxon>
        <taxon>Aconoidasida</taxon>
        <taxon>Piroplasmida</taxon>
        <taxon>Theileriidae</taxon>
        <taxon>Theileria</taxon>
    </lineage>
</organism>
<feature type="region of interest" description="Disordered" evidence="1">
    <location>
        <begin position="727"/>
        <end position="754"/>
    </location>
</feature>
<accession>A0A976MA35</accession>
<dbReference type="EMBL" id="CP056069">
    <property type="protein sequence ID" value="UKK00738.2"/>
    <property type="molecule type" value="Genomic_DNA"/>
</dbReference>
<feature type="compositionally biased region" description="Polar residues" evidence="1">
    <location>
        <begin position="727"/>
        <end position="743"/>
    </location>
</feature>
<feature type="compositionally biased region" description="Polar residues" evidence="1">
    <location>
        <begin position="774"/>
        <end position="786"/>
    </location>
</feature>
<protein>
    <submittedName>
        <fullName evidence="2">Uncharacterized protein</fullName>
    </submittedName>
</protein>
<feature type="compositionally biased region" description="Polar residues" evidence="1">
    <location>
        <begin position="957"/>
        <end position="975"/>
    </location>
</feature>
<reference evidence="2" key="1">
    <citation type="submission" date="2022-07" db="EMBL/GenBank/DDBJ databases">
        <title>Evaluation of T. orientalis genome assembly methods using nanopore sequencing and analysis of variation between genomes.</title>
        <authorList>
            <person name="Yam J."/>
            <person name="Micallef M.L."/>
            <person name="Liu M."/>
            <person name="Djordjevic S.P."/>
            <person name="Bogema D.R."/>
            <person name="Jenkins C."/>
        </authorList>
    </citation>
    <scope>NUCLEOTIDE SEQUENCE</scope>
    <source>
        <strain evidence="2">Goon Nure</strain>
    </source>
</reference>
<evidence type="ECO:0000313" key="3">
    <source>
        <dbReference type="Proteomes" id="UP000244811"/>
    </source>
</evidence>
<name>A0A976MA35_THEOR</name>
<feature type="compositionally biased region" description="Polar residues" evidence="1">
    <location>
        <begin position="793"/>
        <end position="804"/>
    </location>
</feature>